<evidence type="ECO:0000313" key="1">
    <source>
        <dbReference type="EMBL" id="SPQ23059.1"/>
    </source>
</evidence>
<evidence type="ECO:0000313" key="2">
    <source>
        <dbReference type="Proteomes" id="UP000289323"/>
    </source>
</evidence>
<dbReference type="EMBL" id="OUUZ01000009">
    <property type="protein sequence ID" value="SPQ23059.1"/>
    <property type="molecule type" value="Genomic_DNA"/>
</dbReference>
<proteinExistence type="predicted"/>
<organism evidence="1 2">
    <name type="scientific">Thermothielavioides terrestris</name>
    <dbReference type="NCBI Taxonomy" id="2587410"/>
    <lineage>
        <taxon>Eukaryota</taxon>
        <taxon>Fungi</taxon>
        <taxon>Dikarya</taxon>
        <taxon>Ascomycota</taxon>
        <taxon>Pezizomycotina</taxon>
        <taxon>Sordariomycetes</taxon>
        <taxon>Sordariomycetidae</taxon>
        <taxon>Sordariales</taxon>
        <taxon>Chaetomiaceae</taxon>
        <taxon>Thermothielavioides</taxon>
    </lineage>
</organism>
<dbReference type="AlphaFoldDB" id="A0A3S5CX50"/>
<protein>
    <submittedName>
        <fullName evidence="1">5e4a3e9e-09d8-4771-93a2-0eac702e888c</fullName>
    </submittedName>
</protein>
<sequence>MTMDYEYRVPQGSNIPKKVMDGDQKVHLYKAEPGVAVGQRMIEGVRVYYVVFERSRQPFMVPVPLDHVQLGKPYRSLEERLASFSSLNVMPQIDPIDLQNWRDRGTSLDRYVRTLWLAIRQQRSKLEDLGLTQGVSRRMFDHNYFTWSVDKICTPDGVDTIYIRAYTHLDGCHRDPENAGFYSGNSLKVQRRQRDHDWRIANTIAMF</sequence>
<name>A0A3S5CX50_9PEZI</name>
<reference evidence="1 2" key="1">
    <citation type="submission" date="2018-04" db="EMBL/GenBank/DDBJ databases">
        <authorList>
            <person name="Huttner S."/>
            <person name="Dainat J."/>
        </authorList>
    </citation>
    <scope>NUCLEOTIDE SEQUENCE [LARGE SCALE GENOMIC DNA]</scope>
</reference>
<dbReference type="Proteomes" id="UP000289323">
    <property type="component" value="Unassembled WGS sequence"/>
</dbReference>
<accession>A0A3S5CX50</accession>
<gene>
    <name evidence="1" type="ORF">TT172_LOCUS5478</name>
</gene>